<dbReference type="Pfam" id="PF04818">
    <property type="entry name" value="CID"/>
    <property type="match status" value="1"/>
</dbReference>
<dbReference type="PANTHER" id="PTHR23140">
    <property type="entry name" value="RNA PROCESSING PROTEIN LD23810P"/>
    <property type="match status" value="1"/>
</dbReference>
<name>A0ABY7EBM9_MYAAR</name>
<evidence type="ECO:0000256" key="2">
    <source>
        <dbReference type="PROSITE-ProRule" id="PRU00176"/>
    </source>
</evidence>
<keyword evidence="3" id="KW-0175">Coiled coil</keyword>
<feature type="compositionally biased region" description="Low complexity" evidence="4">
    <location>
        <begin position="841"/>
        <end position="864"/>
    </location>
</feature>
<sequence length="1317" mass="146056">MEAVRAFNNELSSLYEGKPPVSRAKMSTLTKTAIKAIKFYKHVVQSVEKFIQKCKPEYKVPGLYVIDSVVRQSRHQFGAHKDVFAPRFTKNIIITFQHLFKCPADERSKIVRVLNLWQKNEVFSSEIIQPLLDLVADPTKPSLIAAAQSAVDRVLASSGKPGGSQQQQPSGQGDGPHGQMAAENMLATQNDMLNTVTQLLQNTNTGSQSLDAQQQQLQQLQMLQQQLIQQTALMQQPSGGAPLIDANLLAQIQTLTNQLLQKTEGRTDEASGFNKKLLDFDYGESDDEEGGRHNIHGEVKTILSDQSLMKQINEVSATIQKNQQYTNELSDLERRRFLEQQQAEFDQQIAQDISGGGGFQGQPPMPEGAYPEEGEYTEDQLQDEDFRDHQQLRGREDRDRRDRRRKSRDGSRSPKRRKRSRSRSRDRRPRRSRSRDRHRRSKSKDKDREREKREKDRERKKKGIPAVRANFVTICTTTIWIGHLNKFTSEEELKTELERYGPVININMVPPRGCAYVVMENRKDANKAIDRLKGSKLKGSALKTAWAQSGSIRGSAFKDSWDLDEGAIYVPWDSMPADLTTFLDGAIIDAESLPEHLKDIPCERTKGDIEAASAPPPMGQPPPPMSSMANVMPPHMMGMMGGPGMPGMMAAGMMMRPMVPAMPPQPSMPALPPGQPPTPMMQAAPPVPSMPNIRPPMTGGIANMATSAAANSLAQTIQNIMSTTTGVLPNSPAVPPRPSGFTGTSPQVPRYSFNPNMPPPGFRMPPPGFQGALLNPMMGGPGAGGQPSEVPGGVGPRPPMGPGMNERPPLPPGPQGPKQPEMMWPPDSNEMDEDIDDDVEMGNQGPPNMNNMQSPFGRGMNRPPMGGPDMGGPRGMRPPGGFQGGMPSPVNQPWGMNNRMGGPRGMGHRGGPHNRFGGPQNMGGPRGGPPPFMPGGGRGGFQPRFNQSGNRNQGPVSLFDLPDIQPKFDRRRPNSFEEEEASYGENENYNDNDNYKGKYDEGYNDEYSEEKQDMSREPPEEKTEEPEEQARSNVYPFNNWSVVKHGKSESKQLETDSGSDNQGRDRSRRDRSQERDRDRDFGRDRGRDRPDSRDRDRDRRRSRDSSRDGDRRHRDDSRGGRRDDRERSRKSRWGDALEITEPADTANNIDKEMSVNEAATDNKTGNTVTESTNVETTINESESNINDTQNESVSNTTNDKQNTQKEGLVDAEAPLNDIVNEPVTNDTGEPVAKTDTEAEPPNIEHQRNVEPEPSQQSEEAFQSNGTSQSIETEAQSTETQEAVNSEPSVGSETIGKNTESVVQKEPKLDLEEGELSS</sequence>
<evidence type="ECO:0000256" key="1">
    <source>
        <dbReference type="ARBA" id="ARBA00022884"/>
    </source>
</evidence>
<feature type="compositionally biased region" description="Acidic residues" evidence="4">
    <location>
        <begin position="370"/>
        <end position="383"/>
    </location>
</feature>
<feature type="compositionally biased region" description="Basic and acidic residues" evidence="4">
    <location>
        <begin position="384"/>
        <end position="400"/>
    </location>
</feature>
<feature type="compositionally biased region" description="Low complexity" evidence="4">
    <location>
        <begin position="1266"/>
        <end position="1282"/>
    </location>
</feature>
<evidence type="ECO:0000259" key="5">
    <source>
        <dbReference type="PROSITE" id="PS50102"/>
    </source>
</evidence>
<feature type="compositionally biased region" description="Polar residues" evidence="4">
    <location>
        <begin position="1283"/>
        <end position="1301"/>
    </location>
</feature>
<feature type="domain" description="RRM" evidence="5">
    <location>
        <begin position="477"/>
        <end position="549"/>
    </location>
</feature>
<accession>A0ABY7EBM9</accession>
<feature type="compositionally biased region" description="Basic residues" evidence="4">
    <location>
        <begin position="401"/>
        <end position="443"/>
    </location>
</feature>
<feature type="region of interest" description="Disordered" evidence="4">
    <location>
        <begin position="778"/>
        <end position="1317"/>
    </location>
</feature>
<feature type="compositionally biased region" description="Polar residues" evidence="4">
    <location>
        <begin position="1031"/>
        <end position="1041"/>
    </location>
</feature>
<feature type="compositionally biased region" description="Acidic residues" evidence="4">
    <location>
        <begin position="829"/>
        <end position="840"/>
    </location>
</feature>
<dbReference type="InterPro" id="IPR012677">
    <property type="entry name" value="Nucleotide-bd_a/b_plait_sf"/>
</dbReference>
<feature type="compositionally biased region" description="Pro residues" evidence="4">
    <location>
        <begin position="808"/>
        <end position="817"/>
    </location>
</feature>
<feature type="compositionally biased region" description="Low complexity" evidence="4">
    <location>
        <begin position="1166"/>
        <end position="1184"/>
    </location>
</feature>
<dbReference type="SMART" id="SM00582">
    <property type="entry name" value="RPR"/>
    <property type="match status" value="1"/>
</dbReference>
<evidence type="ECO:0000313" key="8">
    <source>
        <dbReference type="Proteomes" id="UP001164746"/>
    </source>
</evidence>
<evidence type="ECO:0000256" key="4">
    <source>
        <dbReference type="SAM" id="MobiDB-lite"/>
    </source>
</evidence>
<reference evidence="7" key="1">
    <citation type="submission" date="2022-11" db="EMBL/GenBank/DDBJ databases">
        <title>Centuries of genome instability and evolution in soft-shell clam transmissible cancer (bioRxiv).</title>
        <authorList>
            <person name="Hart S.F.M."/>
            <person name="Yonemitsu M.A."/>
            <person name="Giersch R.M."/>
            <person name="Beal B.F."/>
            <person name="Arriagada G."/>
            <person name="Davis B.W."/>
            <person name="Ostrander E.A."/>
            <person name="Goff S.P."/>
            <person name="Metzger M.J."/>
        </authorList>
    </citation>
    <scope>NUCLEOTIDE SEQUENCE</scope>
    <source>
        <strain evidence="7">MELC-2E11</strain>
        <tissue evidence="7">Siphon/mantle</tissue>
    </source>
</reference>
<feature type="compositionally biased region" description="Low complexity" evidence="4">
    <location>
        <begin position="157"/>
        <end position="171"/>
    </location>
</feature>
<gene>
    <name evidence="7" type="ORF">MAR_017233</name>
</gene>
<evidence type="ECO:0000256" key="3">
    <source>
        <dbReference type="SAM" id="Coils"/>
    </source>
</evidence>
<dbReference type="InterPro" id="IPR008942">
    <property type="entry name" value="ENTH_VHS"/>
</dbReference>
<dbReference type="SMART" id="SM00360">
    <property type="entry name" value="RRM"/>
    <property type="match status" value="1"/>
</dbReference>
<dbReference type="PROSITE" id="PS51391">
    <property type="entry name" value="CID"/>
    <property type="match status" value="1"/>
</dbReference>
<dbReference type="SUPFAM" id="SSF54928">
    <property type="entry name" value="RNA-binding domain, RBD"/>
    <property type="match status" value="1"/>
</dbReference>
<proteinExistence type="predicted"/>
<feature type="compositionally biased region" description="Basic and acidic residues" evidence="4">
    <location>
        <begin position="444"/>
        <end position="457"/>
    </location>
</feature>
<dbReference type="PANTHER" id="PTHR23140:SF4">
    <property type="entry name" value="PROTEIN CBR-NRD-1"/>
    <property type="match status" value="1"/>
</dbReference>
<feature type="compositionally biased region" description="Low complexity" evidence="4">
    <location>
        <begin position="983"/>
        <end position="992"/>
    </location>
</feature>
<feature type="compositionally biased region" description="Polar residues" evidence="4">
    <location>
        <begin position="1253"/>
        <end position="1265"/>
    </location>
</feature>
<dbReference type="InterPro" id="IPR000504">
    <property type="entry name" value="RRM_dom"/>
</dbReference>
<dbReference type="PROSITE" id="PS50102">
    <property type="entry name" value="RRM"/>
    <property type="match status" value="1"/>
</dbReference>
<dbReference type="Gene3D" id="3.30.70.330">
    <property type="match status" value="1"/>
</dbReference>
<dbReference type="SUPFAM" id="SSF48464">
    <property type="entry name" value="ENTH/VHS domain"/>
    <property type="match status" value="1"/>
</dbReference>
<dbReference type="Gene3D" id="1.25.40.90">
    <property type="match status" value="1"/>
</dbReference>
<feature type="compositionally biased region" description="Basic and acidic residues" evidence="4">
    <location>
        <begin position="1009"/>
        <end position="1021"/>
    </location>
</feature>
<feature type="region of interest" description="Disordered" evidence="4">
    <location>
        <begin position="352"/>
        <end position="462"/>
    </location>
</feature>
<dbReference type="Pfam" id="PF00076">
    <property type="entry name" value="RRM_1"/>
    <property type="match status" value="1"/>
</dbReference>
<protein>
    <submittedName>
        <fullName evidence="7">SCAF4-like protein</fullName>
    </submittedName>
</protein>
<feature type="region of interest" description="Disordered" evidence="4">
    <location>
        <begin position="155"/>
        <end position="180"/>
    </location>
</feature>
<evidence type="ECO:0000313" key="7">
    <source>
        <dbReference type="EMBL" id="WAR07275.1"/>
    </source>
</evidence>
<feature type="domain" description="CID" evidence="6">
    <location>
        <begin position="1"/>
        <end position="139"/>
    </location>
</feature>
<evidence type="ECO:0000259" key="6">
    <source>
        <dbReference type="PROSITE" id="PS51391"/>
    </source>
</evidence>
<feature type="compositionally biased region" description="Basic and acidic residues" evidence="4">
    <location>
        <begin position="1062"/>
        <end position="1135"/>
    </location>
</feature>
<dbReference type="EMBL" id="CP111017">
    <property type="protein sequence ID" value="WAR07275.1"/>
    <property type="molecule type" value="Genomic_DNA"/>
</dbReference>
<feature type="compositionally biased region" description="Polar residues" evidence="4">
    <location>
        <begin position="1185"/>
        <end position="1205"/>
    </location>
</feature>
<organism evidence="7 8">
    <name type="scientific">Mya arenaria</name>
    <name type="common">Soft-shell clam</name>
    <dbReference type="NCBI Taxonomy" id="6604"/>
    <lineage>
        <taxon>Eukaryota</taxon>
        <taxon>Metazoa</taxon>
        <taxon>Spiralia</taxon>
        <taxon>Lophotrochozoa</taxon>
        <taxon>Mollusca</taxon>
        <taxon>Bivalvia</taxon>
        <taxon>Autobranchia</taxon>
        <taxon>Heteroconchia</taxon>
        <taxon>Euheterodonta</taxon>
        <taxon>Imparidentia</taxon>
        <taxon>Neoheterodontei</taxon>
        <taxon>Myida</taxon>
        <taxon>Myoidea</taxon>
        <taxon>Myidae</taxon>
        <taxon>Mya</taxon>
    </lineage>
</organism>
<dbReference type="InterPro" id="IPR051485">
    <property type="entry name" value="SR-CTD_assoc_factor"/>
</dbReference>
<dbReference type="Proteomes" id="UP001164746">
    <property type="component" value="Chromosome 6"/>
</dbReference>
<keyword evidence="8" id="KW-1185">Reference proteome</keyword>
<dbReference type="InterPro" id="IPR035979">
    <property type="entry name" value="RBD_domain_sf"/>
</dbReference>
<dbReference type="InterPro" id="IPR006569">
    <property type="entry name" value="CID_dom"/>
</dbReference>
<keyword evidence="1 2" id="KW-0694">RNA-binding</keyword>
<feature type="compositionally biased region" description="Basic and acidic residues" evidence="4">
    <location>
        <begin position="966"/>
        <end position="975"/>
    </location>
</feature>
<feature type="compositionally biased region" description="Basic and acidic residues" evidence="4">
    <location>
        <begin position="1232"/>
        <end position="1250"/>
    </location>
</feature>
<feature type="coiled-coil region" evidence="3">
    <location>
        <begin position="315"/>
        <end position="342"/>
    </location>
</feature>